<protein>
    <submittedName>
        <fullName evidence="3">Acyltransferase</fullName>
    </submittedName>
</protein>
<dbReference type="GO" id="GO:0016747">
    <property type="term" value="F:acyltransferase activity, transferring groups other than amino-acyl groups"/>
    <property type="evidence" value="ECO:0007669"/>
    <property type="project" value="InterPro"/>
</dbReference>
<gene>
    <name evidence="3" type="ORF">HT134_04000</name>
</gene>
<dbReference type="InterPro" id="IPR050623">
    <property type="entry name" value="Glucan_succinyl_AcylTrfase"/>
</dbReference>
<evidence type="ECO:0000313" key="3">
    <source>
        <dbReference type="EMBL" id="NUW39296.1"/>
    </source>
</evidence>
<evidence type="ECO:0000259" key="2">
    <source>
        <dbReference type="Pfam" id="PF01757"/>
    </source>
</evidence>
<feature type="transmembrane region" description="Helical" evidence="1">
    <location>
        <begin position="100"/>
        <end position="121"/>
    </location>
</feature>
<feature type="transmembrane region" description="Helical" evidence="1">
    <location>
        <begin position="60"/>
        <end position="79"/>
    </location>
</feature>
<keyword evidence="3" id="KW-0012">Acyltransferase</keyword>
<reference evidence="3 4" key="1">
    <citation type="submission" date="2020-06" db="EMBL/GenBank/DDBJ databases">
        <authorList>
            <person name="Chanama M."/>
        </authorList>
    </citation>
    <scope>NUCLEOTIDE SEQUENCE [LARGE SCALE GENOMIC DNA]</scope>
    <source>
        <strain evidence="3 4">TBRC6557</strain>
    </source>
</reference>
<organism evidence="3 4">
    <name type="scientific">Nonomuraea rhodomycinica</name>
    <dbReference type="NCBI Taxonomy" id="1712872"/>
    <lineage>
        <taxon>Bacteria</taxon>
        <taxon>Bacillati</taxon>
        <taxon>Actinomycetota</taxon>
        <taxon>Actinomycetes</taxon>
        <taxon>Streptosporangiales</taxon>
        <taxon>Streptosporangiaceae</taxon>
        <taxon>Nonomuraea</taxon>
    </lineage>
</organism>
<proteinExistence type="predicted"/>
<dbReference type="EMBL" id="JABWGO010000001">
    <property type="protein sequence ID" value="NUW39296.1"/>
    <property type="molecule type" value="Genomic_DNA"/>
</dbReference>
<dbReference type="InterPro" id="IPR002656">
    <property type="entry name" value="Acyl_transf_3_dom"/>
</dbReference>
<keyword evidence="4" id="KW-1185">Reference proteome</keyword>
<feature type="transmembrane region" description="Helical" evidence="1">
    <location>
        <begin position="302"/>
        <end position="327"/>
    </location>
</feature>
<keyword evidence="1" id="KW-0812">Transmembrane</keyword>
<keyword evidence="1" id="KW-0472">Membrane</keyword>
<feature type="transmembrane region" description="Helical" evidence="1">
    <location>
        <begin position="216"/>
        <end position="232"/>
    </location>
</feature>
<feature type="domain" description="Acyltransferase 3" evidence="2">
    <location>
        <begin position="16"/>
        <end position="352"/>
    </location>
</feature>
<feature type="transmembrane region" description="Helical" evidence="1">
    <location>
        <begin position="179"/>
        <end position="196"/>
    </location>
</feature>
<feature type="transmembrane region" description="Helical" evidence="1">
    <location>
        <begin position="333"/>
        <end position="355"/>
    </location>
</feature>
<dbReference type="Pfam" id="PF01757">
    <property type="entry name" value="Acyl_transf_3"/>
    <property type="match status" value="1"/>
</dbReference>
<feature type="transmembrane region" description="Helical" evidence="1">
    <location>
        <begin position="141"/>
        <end position="158"/>
    </location>
</feature>
<name>A0A7Y6IJF7_9ACTN</name>
<keyword evidence="3" id="KW-0808">Transferase</keyword>
<dbReference type="Proteomes" id="UP000546126">
    <property type="component" value="Unassembled WGS sequence"/>
</dbReference>
<feature type="transmembrane region" description="Helical" evidence="1">
    <location>
        <begin position="272"/>
        <end position="290"/>
    </location>
</feature>
<feature type="transmembrane region" description="Helical" evidence="1">
    <location>
        <begin position="20"/>
        <end position="40"/>
    </location>
</feature>
<feature type="transmembrane region" description="Helical" evidence="1">
    <location>
        <begin position="239"/>
        <end position="260"/>
    </location>
</feature>
<evidence type="ECO:0000313" key="4">
    <source>
        <dbReference type="Proteomes" id="UP000546126"/>
    </source>
</evidence>
<sequence>MLVTTGHPRTATRLLAVDNLRVVLTALVVLHHVAVTYGHIPMWYYVESAHDASGLALDIFVVMNQAFFMGFFFLISGFFTPASFDRKGGRAFVRDRLLRLGVPLLVFVVLLRPLVTLPQYLAQGRGVPYAEFYLRTWDPGPMWFAEVLIVFAVAYAVWRGLRDGRAEGAPSAPPRLRSLALFAAALSVATFVWRLAVPTGTYVPVLGLPSPDYLPQYVAMFAAGAVAFRRGWFETLPRATGRAGLVTAAVAAATLLPLAATTEGVLSQAATAAWQSFFAVGVIAGLVVIFRERFDRQGPLGGFLSAHAYTVYIVHPIVLVAVALAFRGLEAPAVVKFAVVAVLSLPLCWGLAYLVRSLPGARRIL</sequence>
<comment type="caution">
    <text evidence="3">The sequence shown here is derived from an EMBL/GenBank/DDBJ whole genome shotgun (WGS) entry which is preliminary data.</text>
</comment>
<dbReference type="PANTHER" id="PTHR36927">
    <property type="entry name" value="BLR4337 PROTEIN"/>
    <property type="match status" value="1"/>
</dbReference>
<accession>A0A7Y6IJF7</accession>
<keyword evidence="1" id="KW-1133">Transmembrane helix</keyword>
<dbReference type="AlphaFoldDB" id="A0A7Y6IJF7"/>
<evidence type="ECO:0000256" key="1">
    <source>
        <dbReference type="SAM" id="Phobius"/>
    </source>
</evidence>
<dbReference type="PANTHER" id="PTHR36927:SF4">
    <property type="entry name" value="BLR5718 PROTEIN"/>
    <property type="match status" value="1"/>
</dbReference>